<dbReference type="EMBL" id="CM044701">
    <property type="protein sequence ID" value="KAI5681421.1"/>
    <property type="molecule type" value="Genomic_DNA"/>
</dbReference>
<evidence type="ECO:0000313" key="1">
    <source>
        <dbReference type="EMBL" id="KAI5681421.1"/>
    </source>
</evidence>
<name>A0ACC0C922_CATRO</name>
<reference evidence="2" key="1">
    <citation type="journal article" date="2023" name="Nat. Plants">
        <title>Single-cell RNA sequencing provides a high-resolution roadmap for understanding the multicellular compartmentation of specialized metabolism.</title>
        <authorList>
            <person name="Sun S."/>
            <person name="Shen X."/>
            <person name="Li Y."/>
            <person name="Li Y."/>
            <person name="Wang S."/>
            <person name="Li R."/>
            <person name="Zhang H."/>
            <person name="Shen G."/>
            <person name="Guo B."/>
            <person name="Wei J."/>
            <person name="Xu J."/>
            <person name="St-Pierre B."/>
            <person name="Chen S."/>
            <person name="Sun C."/>
        </authorList>
    </citation>
    <scope>NUCLEOTIDE SEQUENCE [LARGE SCALE GENOMIC DNA]</scope>
</reference>
<sequence length="242" mass="28346">MIQNGILHQSSCVDMPSQNDVAECKNRYLLEISLLFQTQICKHLYADVISTACVFINRMPSSVIQVIVSYFSVHFGYTCFVRDVHPQLTKLGTKALKCVLLGYSRLQKRYRCFFPLLINTLYLLISLLWNISLSFPHIQTPQHLKKMKIMYWFIKLPKKYLHHYHNLRDLLILAQYQFMLHHRIQLLKRQIFLSHFIKGDLQGEVYIEQPPGFVAQGVWESVSSPKICILLEKKSSGMVREI</sequence>
<evidence type="ECO:0000313" key="2">
    <source>
        <dbReference type="Proteomes" id="UP001060085"/>
    </source>
</evidence>
<proteinExistence type="predicted"/>
<dbReference type="Proteomes" id="UP001060085">
    <property type="component" value="Linkage Group LG01"/>
</dbReference>
<gene>
    <name evidence="1" type="ORF">M9H77_02649</name>
</gene>
<protein>
    <submittedName>
        <fullName evidence="1">Uncharacterized protein</fullName>
    </submittedName>
</protein>
<accession>A0ACC0C922</accession>
<keyword evidence="2" id="KW-1185">Reference proteome</keyword>
<comment type="caution">
    <text evidence="1">The sequence shown here is derived from an EMBL/GenBank/DDBJ whole genome shotgun (WGS) entry which is preliminary data.</text>
</comment>
<organism evidence="1 2">
    <name type="scientific">Catharanthus roseus</name>
    <name type="common">Madagascar periwinkle</name>
    <name type="synonym">Vinca rosea</name>
    <dbReference type="NCBI Taxonomy" id="4058"/>
    <lineage>
        <taxon>Eukaryota</taxon>
        <taxon>Viridiplantae</taxon>
        <taxon>Streptophyta</taxon>
        <taxon>Embryophyta</taxon>
        <taxon>Tracheophyta</taxon>
        <taxon>Spermatophyta</taxon>
        <taxon>Magnoliopsida</taxon>
        <taxon>eudicotyledons</taxon>
        <taxon>Gunneridae</taxon>
        <taxon>Pentapetalae</taxon>
        <taxon>asterids</taxon>
        <taxon>lamiids</taxon>
        <taxon>Gentianales</taxon>
        <taxon>Apocynaceae</taxon>
        <taxon>Rauvolfioideae</taxon>
        <taxon>Vinceae</taxon>
        <taxon>Catharanthinae</taxon>
        <taxon>Catharanthus</taxon>
    </lineage>
</organism>